<dbReference type="PANTHER" id="PTHR22642:SF2">
    <property type="entry name" value="PROTEIN LONG AFTER FAR-RED 3"/>
    <property type="match status" value="1"/>
</dbReference>
<proteinExistence type="predicted"/>
<dbReference type="EMBL" id="CP097218">
    <property type="protein sequence ID" value="UQN29296.1"/>
    <property type="molecule type" value="Genomic_DNA"/>
</dbReference>
<dbReference type="InterPro" id="IPR011059">
    <property type="entry name" value="Metal-dep_hydrolase_composite"/>
</dbReference>
<evidence type="ECO:0000313" key="2">
    <source>
        <dbReference type="EMBL" id="UQN29296.1"/>
    </source>
</evidence>
<sequence>MATPTPTPVPPATLLQEVRRIGADAAPVDLRIVQGAIEEIAPAGGLAARADDEVVAAGGAWVGPGLWDHHTHMDQWSLARRRIDVSACASAAELARTMAAAAGTGDRDRDPVLIGHGFRDGVWPDRAERALLDAAVPDRPAVAISHDLHTVWANGPALDLLARGLGRPLPGDGVLREADAFDATGQLSRVPEETLDGWVREAVRDAAQRGVVGVVDLEMGFGIESWQRRMAAGADALRVRSGIYPRELERALRDGLRTGESVEGTAGLLTVGPFKLVLDGSLGTRTAWVEDAYDADGTDHGLRALSAEEALALTRRAHDGGLVPALHAIGDRAVALALDIFEETGARGSIEHAQLVSEKDLPRFAELGVEASVQPEHAMDDRDVADRHWSGRTGRAFAFGSLVRAGARLRLGSDAPVAPLDPWISMAAAVTRERDGREAWHPEQRIPREIAWSASTDGRRSIGVGDTADLVLTAEDPLAVPESALRDMEVLGTIRAGAWTHRAL</sequence>
<reference evidence="2" key="1">
    <citation type="submission" date="2022-05" db="EMBL/GenBank/DDBJ databases">
        <title>Genomic analysis of Brachybacterium sp. CBA3104.</title>
        <authorList>
            <person name="Roh S.W."/>
            <person name="Kim Y.B."/>
            <person name="Kim Y."/>
        </authorList>
    </citation>
    <scope>NUCLEOTIDE SEQUENCE</scope>
    <source>
        <strain evidence="2">CBA3104</strain>
    </source>
</reference>
<dbReference type="Gene3D" id="3.20.20.140">
    <property type="entry name" value="Metal-dependent hydrolases"/>
    <property type="match status" value="1"/>
</dbReference>
<gene>
    <name evidence="2" type="ORF">M4486_16930</name>
</gene>
<protein>
    <submittedName>
        <fullName evidence="2">Amidohydrolase family protein</fullName>
    </submittedName>
</protein>
<dbReference type="InterPro" id="IPR013108">
    <property type="entry name" value="Amidohydro_3"/>
</dbReference>
<dbReference type="PANTHER" id="PTHR22642">
    <property type="entry name" value="IMIDAZOLONEPROPIONASE"/>
    <property type="match status" value="1"/>
</dbReference>
<evidence type="ECO:0000259" key="1">
    <source>
        <dbReference type="Pfam" id="PF07969"/>
    </source>
</evidence>
<dbReference type="SUPFAM" id="SSF51556">
    <property type="entry name" value="Metallo-dependent hydrolases"/>
    <property type="match status" value="1"/>
</dbReference>
<dbReference type="Gene3D" id="3.10.310.70">
    <property type="match status" value="1"/>
</dbReference>
<dbReference type="RefSeq" id="WP_249478498.1">
    <property type="nucleotide sequence ID" value="NZ_CP097218.1"/>
</dbReference>
<dbReference type="Proteomes" id="UP001055868">
    <property type="component" value="Chromosome"/>
</dbReference>
<keyword evidence="3" id="KW-1185">Reference proteome</keyword>
<evidence type="ECO:0000313" key="3">
    <source>
        <dbReference type="Proteomes" id="UP001055868"/>
    </source>
</evidence>
<name>A0ABY4N5A2_9MICO</name>
<organism evidence="2 3">
    <name type="scientific">Brachybacterium kimchii</name>
    <dbReference type="NCBI Taxonomy" id="2942909"/>
    <lineage>
        <taxon>Bacteria</taxon>
        <taxon>Bacillati</taxon>
        <taxon>Actinomycetota</taxon>
        <taxon>Actinomycetes</taxon>
        <taxon>Micrococcales</taxon>
        <taxon>Dermabacteraceae</taxon>
        <taxon>Brachybacterium</taxon>
    </lineage>
</organism>
<dbReference type="Pfam" id="PF07969">
    <property type="entry name" value="Amidohydro_3"/>
    <property type="match status" value="1"/>
</dbReference>
<dbReference type="Gene3D" id="2.30.40.10">
    <property type="entry name" value="Urease, subunit C, domain 1"/>
    <property type="match status" value="1"/>
</dbReference>
<dbReference type="InterPro" id="IPR032466">
    <property type="entry name" value="Metal_Hydrolase"/>
</dbReference>
<accession>A0ABY4N5A2</accession>
<feature type="domain" description="Amidohydrolase 3" evidence="1">
    <location>
        <begin position="53"/>
        <end position="498"/>
    </location>
</feature>
<dbReference type="SUPFAM" id="SSF51338">
    <property type="entry name" value="Composite domain of metallo-dependent hydrolases"/>
    <property type="match status" value="1"/>
</dbReference>